<proteinExistence type="predicted"/>
<organism evidence="1 2">
    <name type="scientific">Amycolatopsis albidoflavus</name>
    <dbReference type="NCBI Taxonomy" id="102226"/>
    <lineage>
        <taxon>Bacteria</taxon>
        <taxon>Bacillati</taxon>
        <taxon>Actinomycetota</taxon>
        <taxon>Actinomycetes</taxon>
        <taxon>Pseudonocardiales</taxon>
        <taxon>Pseudonocardiaceae</taxon>
        <taxon>Amycolatopsis</taxon>
    </lineage>
</organism>
<dbReference type="Proteomes" id="UP001597542">
    <property type="component" value="Unassembled WGS sequence"/>
</dbReference>
<name>A0ABW5HTY1_9PSEU</name>
<dbReference type="RefSeq" id="WP_344287299.1">
    <property type="nucleotide sequence ID" value="NZ_BAAAHV010000028.1"/>
</dbReference>
<gene>
    <name evidence="1" type="ORF">ACFSUT_08665</name>
</gene>
<protein>
    <submittedName>
        <fullName evidence="1">Uncharacterized protein</fullName>
    </submittedName>
</protein>
<keyword evidence="2" id="KW-1185">Reference proteome</keyword>
<evidence type="ECO:0000313" key="1">
    <source>
        <dbReference type="EMBL" id="MFD2480342.1"/>
    </source>
</evidence>
<evidence type="ECO:0000313" key="2">
    <source>
        <dbReference type="Proteomes" id="UP001597542"/>
    </source>
</evidence>
<dbReference type="EMBL" id="JBHUKQ010000008">
    <property type="protein sequence ID" value="MFD2480342.1"/>
    <property type="molecule type" value="Genomic_DNA"/>
</dbReference>
<accession>A0ABW5HTY1</accession>
<sequence length="91" mass="10317">MRLVGPIGVARDLPLLRRQEPRELLGHQRIVGHVRARAHQPPHLVDVRELLALGERQGDHVADVAPQLGVVLARDRQQPPHMLQLAFCLRR</sequence>
<comment type="caution">
    <text evidence="1">The sequence shown here is derived from an EMBL/GenBank/DDBJ whole genome shotgun (WGS) entry which is preliminary data.</text>
</comment>
<reference evidence="2" key="1">
    <citation type="journal article" date="2019" name="Int. J. Syst. Evol. Microbiol.">
        <title>The Global Catalogue of Microorganisms (GCM) 10K type strain sequencing project: providing services to taxonomists for standard genome sequencing and annotation.</title>
        <authorList>
            <consortium name="The Broad Institute Genomics Platform"/>
            <consortium name="The Broad Institute Genome Sequencing Center for Infectious Disease"/>
            <person name="Wu L."/>
            <person name="Ma J."/>
        </authorList>
    </citation>
    <scope>NUCLEOTIDE SEQUENCE [LARGE SCALE GENOMIC DNA]</scope>
    <source>
        <strain evidence="2">CGMCC 4.7638</strain>
    </source>
</reference>